<keyword evidence="1" id="KW-0732">Signal</keyword>
<keyword evidence="3" id="KW-1185">Reference proteome</keyword>
<dbReference type="OrthoDB" id="780032at2759"/>
<reference evidence="2" key="1">
    <citation type="journal article" date="2017" name="Gigascience">
        <title>The genome draft of coconut (Cocos nucifera).</title>
        <authorList>
            <person name="Xiao Y."/>
            <person name="Xu P."/>
            <person name="Fan H."/>
            <person name="Baudouin L."/>
            <person name="Xia W."/>
            <person name="Bocs S."/>
            <person name="Xu J."/>
            <person name="Li Q."/>
            <person name="Guo A."/>
            <person name="Zhou L."/>
            <person name="Li J."/>
            <person name="Wu Y."/>
            <person name="Ma Z."/>
            <person name="Armero A."/>
            <person name="Issali A.E."/>
            <person name="Liu N."/>
            <person name="Peng M."/>
            <person name="Yang Y."/>
        </authorList>
    </citation>
    <scope>NUCLEOTIDE SEQUENCE</scope>
    <source>
        <tissue evidence="2">Spear leaf of Hainan Tall coconut</tissue>
    </source>
</reference>
<evidence type="ECO:0000256" key="1">
    <source>
        <dbReference type="SAM" id="SignalP"/>
    </source>
</evidence>
<evidence type="ECO:0000313" key="3">
    <source>
        <dbReference type="Proteomes" id="UP000797356"/>
    </source>
</evidence>
<gene>
    <name evidence="2" type="ORF">COCNU_06G001970</name>
</gene>
<feature type="signal peptide" evidence="1">
    <location>
        <begin position="1"/>
        <end position="26"/>
    </location>
</feature>
<proteinExistence type="predicted"/>
<protein>
    <recommendedName>
        <fullName evidence="4">Plant thionin family protein</fullName>
    </recommendedName>
</protein>
<reference evidence="2" key="2">
    <citation type="submission" date="2019-07" db="EMBL/GenBank/DDBJ databases">
        <authorList>
            <person name="Yang Y."/>
            <person name="Bocs S."/>
            <person name="Baudouin L."/>
        </authorList>
    </citation>
    <scope>NUCLEOTIDE SEQUENCE</scope>
    <source>
        <tissue evidence="2">Spear leaf of Hainan Tall coconut</tissue>
    </source>
</reference>
<dbReference type="EMBL" id="CM017877">
    <property type="protein sequence ID" value="KAG1346368.1"/>
    <property type="molecule type" value="Genomic_DNA"/>
</dbReference>
<organism evidence="2 3">
    <name type="scientific">Cocos nucifera</name>
    <name type="common">Coconut palm</name>
    <dbReference type="NCBI Taxonomy" id="13894"/>
    <lineage>
        <taxon>Eukaryota</taxon>
        <taxon>Viridiplantae</taxon>
        <taxon>Streptophyta</taxon>
        <taxon>Embryophyta</taxon>
        <taxon>Tracheophyta</taxon>
        <taxon>Spermatophyta</taxon>
        <taxon>Magnoliopsida</taxon>
        <taxon>Liliopsida</taxon>
        <taxon>Arecaceae</taxon>
        <taxon>Arecoideae</taxon>
        <taxon>Cocoseae</taxon>
        <taxon>Attaleinae</taxon>
        <taxon>Cocos</taxon>
    </lineage>
</organism>
<comment type="caution">
    <text evidence="2">The sequence shown here is derived from an EMBL/GenBank/DDBJ whole genome shotgun (WGS) entry which is preliminary data.</text>
</comment>
<feature type="chain" id="PRO_5035433717" description="Plant thionin family protein" evidence="1">
    <location>
        <begin position="27"/>
        <end position="89"/>
    </location>
</feature>
<sequence>MACNNVAPVLFLSLLLVLSTLERIEAGQSCYCECMKKCIPLGMMTIEACRRECDEACRQAGFAGKPPEGLAFCKKLATRRHRSVYGTLH</sequence>
<dbReference type="AlphaFoldDB" id="A0A8K0I9T7"/>
<accession>A0A8K0I9T7</accession>
<dbReference type="Proteomes" id="UP000797356">
    <property type="component" value="Chromosome 6"/>
</dbReference>
<name>A0A8K0I9T7_COCNU</name>
<evidence type="ECO:0008006" key="4">
    <source>
        <dbReference type="Google" id="ProtNLM"/>
    </source>
</evidence>
<evidence type="ECO:0000313" key="2">
    <source>
        <dbReference type="EMBL" id="KAG1346368.1"/>
    </source>
</evidence>